<dbReference type="InterPro" id="IPR004100">
    <property type="entry name" value="ATPase_F1/V1/A1_a/bsu_N"/>
</dbReference>
<keyword evidence="9" id="KW-1005">Bacterial flagellum biogenesis</keyword>
<dbReference type="PANTHER" id="PTHR15184:SF81">
    <property type="entry name" value="FLAGELLUM-SPECIFIC ATP SYNTHASE"/>
    <property type="match status" value="1"/>
</dbReference>
<dbReference type="Gene3D" id="3.40.50.12240">
    <property type="match status" value="1"/>
</dbReference>
<accession>A0A4Q7YQY8</accession>
<protein>
    <recommendedName>
        <fullName evidence="4">Flagellum-specific ATP synthase</fullName>
        <ecNumber evidence="3">7.1.2.2</ecNumber>
    </recommendedName>
</protein>
<keyword evidence="10" id="KW-0067">ATP-binding</keyword>
<dbReference type="Pfam" id="PF18269">
    <property type="entry name" value="T3SS_ATPase_C"/>
    <property type="match status" value="1"/>
</dbReference>
<dbReference type="GO" id="GO:0008564">
    <property type="term" value="F:protein-exporting ATPase activity"/>
    <property type="evidence" value="ECO:0007669"/>
    <property type="project" value="UniProtKB-EC"/>
</dbReference>
<evidence type="ECO:0000256" key="10">
    <source>
        <dbReference type="ARBA" id="ARBA00022840"/>
    </source>
</evidence>
<dbReference type="CDD" id="cd18117">
    <property type="entry name" value="ATP-synt_flagellum-secretory_path_III_N"/>
    <property type="match status" value="1"/>
</dbReference>
<dbReference type="SUPFAM" id="SSF52540">
    <property type="entry name" value="P-loop containing nucleoside triphosphate hydrolases"/>
    <property type="match status" value="1"/>
</dbReference>
<keyword evidence="14" id="KW-1006">Bacterial flagellum protein export</keyword>
<evidence type="ECO:0000256" key="13">
    <source>
        <dbReference type="ARBA" id="ARBA00023065"/>
    </source>
</evidence>
<dbReference type="GO" id="GO:0030254">
    <property type="term" value="P:protein secretion by the type III secretion system"/>
    <property type="evidence" value="ECO:0007669"/>
    <property type="project" value="InterPro"/>
</dbReference>
<evidence type="ECO:0000256" key="6">
    <source>
        <dbReference type="ARBA" id="ARBA00022490"/>
    </source>
</evidence>
<dbReference type="EMBL" id="SHKW01000001">
    <property type="protein sequence ID" value="RZU39584.1"/>
    <property type="molecule type" value="Genomic_DNA"/>
</dbReference>
<dbReference type="Proteomes" id="UP000292958">
    <property type="component" value="Unassembled WGS sequence"/>
</dbReference>
<keyword evidence="5" id="KW-0813">Transport</keyword>
<keyword evidence="7" id="KW-0547">Nucleotide-binding</keyword>
<dbReference type="InterPro" id="IPR050053">
    <property type="entry name" value="ATPase_alpha/beta_chains"/>
</dbReference>
<evidence type="ECO:0000256" key="14">
    <source>
        <dbReference type="ARBA" id="ARBA00023225"/>
    </source>
</evidence>
<dbReference type="InterPro" id="IPR027417">
    <property type="entry name" value="P-loop_NTPase"/>
</dbReference>
<evidence type="ECO:0000256" key="2">
    <source>
        <dbReference type="ARBA" id="ARBA00008936"/>
    </source>
</evidence>
<evidence type="ECO:0000256" key="5">
    <source>
        <dbReference type="ARBA" id="ARBA00022448"/>
    </source>
</evidence>
<keyword evidence="6" id="KW-0963">Cytoplasm</keyword>
<dbReference type="Pfam" id="PF02874">
    <property type="entry name" value="ATP-synt_ab_N"/>
    <property type="match status" value="1"/>
</dbReference>
<keyword evidence="15" id="KW-0066">ATP synthesis</keyword>
<dbReference type="GO" id="GO:0044781">
    <property type="term" value="P:bacterial-type flagellum organization"/>
    <property type="evidence" value="ECO:0007669"/>
    <property type="project" value="UniProtKB-KW"/>
</dbReference>
<evidence type="ECO:0000256" key="8">
    <source>
        <dbReference type="ARBA" id="ARBA00022781"/>
    </source>
</evidence>
<comment type="caution">
    <text evidence="18">The sequence shown here is derived from an EMBL/GenBank/DDBJ whole genome shotgun (WGS) entry which is preliminary data.</text>
</comment>
<reference evidence="18 19" key="1">
    <citation type="submission" date="2019-02" db="EMBL/GenBank/DDBJ databases">
        <title>Genomic Encyclopedia of Archaeal and Bacterial Type Strains, Phase II (KMG-II): from individual species to whole genera.</title>
        <authorList>
            <person name="Goeker M."/>
        </authorList>
    </citation>
    <scope>NUCLEOTIDE SEQUENCE [LARGE SCALE GENOMIC DNA]</scope>
    <source>
        <strain evidence="18 19">DSM 18101</strain>
    </source>
</reference>
<dbReference type="Pfam" id="PF00006">
    <property type="entry name" value="ATP-synt_ab"/>
    <property type="match status" value="1"/>
</dbReference>
<evidence type="ECO:0000256" key="1">
    <source>
        <dbReference type="ARBA" id="ARBA00004496"/>
    </source>
</evidence>
<keyword evidence="13" id="KW-0406">Ion transport</keyword>
<evidence type="ECO:0000256" key="4">
    <source>
        <dbReference type="ARBA" id="ARBA00020580"/>
    </source>
</evidence>
<keyword evidence="11" id="KW-0653">Protein transport</keyword>
<dbReference type="PROSITE" id="PS00152">
    <property type="entry name" value="ATPASE_ALPHA_BETA"/>
    <property type="match status" value="1"/>
</dbReference>
<evidence type="ECO:0000259" key="17">
    <source>
        <dbReference type="SMART" id="SM00382"/>
    </source>
</evidence>
<proteinExistence type="inferred from homology"/>
<evidence type="ECO:0000256" key="3">
    <source>
        <dbReference type="ARBA" id="ARBA00012473"/>
    </source>
</evidence>
<keyword evidence="8" id="KW-0375">Hydrogen ion transport</keyword>
<dbReference type="EC" id="7.1.2.2" evidence="3"/>
<dbReference type="CDD" id="cd01136">
    <property type="entry name" value="ATPase_flagellum-secretory_path_III"/>
    <property type="match status" value="1"/>
</dbReference>
<dbReference type="OrthoDB" id="9802718at2"/>
<evidence type="ECO:0000256" key="16">
    <source>
        <dbReference type="ARBA" id="ARBA00034006"/>
    </source>
</evidence>
<dbReference type="InterPro" id="IPR000194">
    <property type="entry name" value="ATPase_F1/V1/A1_a/bsu_nucl-bd"/>
</dbReference>
<gene>
    <name evidence="18" type="ORF">BDD14_0970</name>
</gene>
<dbReference type="NCBIfam" id="TIGR01026">
    <property type="entry name" value="fliI_yscN"/>
    <property type="match status" value="1"/>
</dbReference>
<evidence type="ECO:0000256" key="12">
    <source>
        <dbReference type="ARBA" id="ARBA00022967"/>
    </source>
</evidence>
<dbReference type="GO" id="GO:0016887">
    <property type="term" value="F:ATP hydrolysis activity"/>
    <property type="evidence" value="ECO:0007669"/>
    <property type="project" value="InterPro"/>
</dbReference>
<name>A0A4Q7YQY8_9BACT</name>
<dbReference type="InterPro" id="IPR005714">
    <property type="entry name" value="ATPase_T3SS_FliI/YscN"/>
</dbReference>
<dbReference type="PRINTS" id="PR00364">
    <property type="entry name" value="DISEASERSIST"/>
</dbReference>
<dbReference type="FunFam" id="3.40.50.12240:FF:000002">
    <property type="entry name" value="Flagellum-specific ATP synthase FliI"/>
    <property type="match status" value="1"/>
</dbReference>
<evidence type="ECO:0000313" key="19">
    <source>
        <dbReference type="Proteomes" id="UP000292958"/>
    </source>
</evidence>
<keyword evidence="12" id="KW-1278">Translocase</keyword>
<dbReference type="GO" id="GO:0005737">
    <property type="term" value="C:cytoplasm"/>
    <property type="evidence" value="ECO:0007669"/>
    <property type="project" value="UniProtKB-SubCell"/>
</dbReference>
<evidence type="ECO:0000313" key="18">
    <source>
        <dbReference type="EMBL" id="RZU39584.1"/>
    </source>
</evidence>
<keyword evidence="19" id="KW-1185">Reference proteome</keyword>
<dbReference type="PANTHER" id="PTHR15184">
    <property type="entry name" value="ATP SYNTHASE"/>
    <property type="match status" value="1"/>
</dbReference>
<dbReference type="GO" id="GO:0005524">
    <property type="term" value="F:ATP binding"/>
    <property type="evidence" value="ECO:0007669"/>
    <property type="project" value="UniProtKB-KW"/>
</dbReference>
<organism evidence="18 19">
    <name type="scientific">Edaphobacter modestus</name>
    <dbReference type="NCBI Taxonomy" id="388466"/>
    <lineage>
        <taxon>Bacteria</taxon>
        <taxon>Pseudomonadati</taxon>
        <taxon>Acidobacteriota</taxon>
        <taxon>Terriglobia</taxon>
        <taxon>Terriglobales</taxon>
        <taxon>Acidobacteriaceae</taxon>
        <taxon>Edaphobacter</taxon>
    </lineage>
</organism>
<evidence type="ECO:0000256" key="7">
    <source>
        <dbReference type="ARBA" id="ARBA00022741"/>
    </source>
</evidence>
<evidence type="ECO:0000256" key="15">
    <source>
        <dbReference type="ARBA" id="ARBA00023310"/>
    </source>
</evidence>
<dbReference type="InterPro" id="IPR003593">
    <property type="entry name" value="AAA+_ATPase"/>
</dbReference>
<dbReference type="InterPro" id="IPR020003">
    <property type="entry name" value="ATPase_a/bsu_AS"/>
</dbReference>
<dbReference type="GO" id="GO:0046933">
    <property type="term" value="F:proton-transporting ATP synthase activity, rotational mechanism"/>
    <property type="evidence" value="ECO:0007669"/>
    <property type="project" value="TreeGrafter"/>
</dbReference>
<dbReference type="GO" id="GO:0030257">
    <property type="term" value="C:type III protein secretion system complex"/>
    <property type="evidence" value="ECO:0007669"/>
    <property type="project" value="InterPro"/>
</dbReference>
<evidence type="ECO:0000256" key="11">
    <source>
        <dbReference type="ARBA" id="ARBA00022927"/>
    </source>
</evidence>
<comment type="similarity">
    <text evidence="2">Belongs to the ATPase alpha/beta chains family.</text>
</comment>
<feature type="domain" description="AAA+ ATPase" evidence="17">
    <location>
        <begin position="165"/>
        <end position="355"/>
    </location>
</feature>
<sequence>MTSSVSTEQGSLLSPYFARLERGPSWRWSGRVIEANGQTVESEGPLCSVGECCEILDAEGRRHRGEVIGFRGRNVLAMPLEATRGIRYGDALFATGVTPGIAVGEGMEGRILDSLGMPLDGLPALRARELRPLDGVIPQPMERVPIREPLSTGVRVLDGMLTVGRGQRIGIFGGSGVGKSTLIGMMTRNTAADLTVVGLVGERGREVREFVEDSLGEEGMRRAIVLVSSSDQSPLLRMRAALAATAVAEFHAAQGKHVLLVLDSLTRYAMAAREIGLAAGEPPATKGYTPSVFTRLAKLVERAGNFERGSITAFYTVLMEGDDQQDPVVDSVRSFVDGHVVLSRSMASAGWYPPVNVLDSLSRLMPAVVSREHKSQATLMRTLLAAHARSEDLIRIGAYKQGADEDLDRAIRAMPAMRAFLEQDSQERISLEDTVERLTAMVL</sequence>
<dbReference type="AlphaFoldDB" id="A0A4Q7YQY8"/>
<evidence type="ECO:0000256" key="9">
    <source>
        <dbReference type="ARBA" id="ARBA00022795"/>
    </source>
</evidence>
<dbReference type="RefSeq" id="WP_130417771.1">
    <property type="nucleotide sequence ID" value="NZ_SHKW01000001.1"/>
</dbReference>
<comment type="catalytic activity">
    <reaction evidence="16">
        <text>ATP + H2O + cellular proteinSide 1 = ADP + phosphate + cellular proteinSide 2.</text>
        <dbReference type="EC" id="7.4.2.8"/>
    </reaction>
</comment>
<comment type="subcellular location">
    <subcellularLocation>
        <location evidence="1">Cytoplasm</location>
    </subcellularLocation>
</comment>
<dbReference type="InterPro" id="IPR040627">
    <property type="entry name" value="T3SS_ATPase_C"/>
</dbReference>
<dbReference type="SMART" id="SM00382">
    <property type="entry name" value="AAA"/>
    <property type="match status" value="1"/>
</dbReference>